<accession>A0ABU1AYX7</accession>
<keyword evidence="3" id="KW-1185">Reference proteome</keyword>
<feature type="domain" description="LptD C-terminal" evidence="1">
    <location>
        <begin position="262"/>
        <end position="605"/>
    </location>
</feature>
<comment type="caution">
    <text evidence="2">The sequence shown here is derived from an EMBL/GenBank/DDBJ whole genome shotgun (WGS) entry which is preliminary data.</text>
</comment>
<evidence type="ECO:0000313" key="3">
    <source>
        <dbReference type="Proteomes" id="UP001225316"/>
    </source>
</evidence>
<dbReference type="InterPro" id="IPR007543">
    <property type="entry name" value="LptD_C"/>
</dbReference>
<gene>
    <name evidence="2" type="primary">lptD</name>
    <name evidence="2" type="ORF">QEH52_17630</name>
</gene>
<proteinExistence type="predicted"/>
<evidence type="ECO:0000313" key="2">
    <source>
        <dbReference type="EMBL" id="MDQ8209353.1"/>
    </source>
</evidence>
<dbReference type="InterPro" id="IPR050218">
    <property type="entry name" value="LptD"/>
</dbReference>
<dbReference type="Gene3D" id="2.60.450.10">
    <property type="entry name" value="Lipopolysaccharide (LPS) transport protein A like domain"/>
    <property type="match status" value="1"/>
</dbReference>
<reference evidence="2 3" key="1">
    <citation type="submission" date="2023-04" db="EMBL/GenBank/DDBJ databases">
        <title>A novel bacteria isolated from coastal sediment.</title>
        <authorList>
            <person name="Liu X.-J."/>
            <person name="Du Z.-J."/>
        </authorList>
    </citation>
    <scope>NUCLEOTIDE SEQUENCE [LARGE SCALE GENOMIC DNA]</scope>
    <source>
        <strain evidence="2 3">SDUM461003</strain>
    </source>
</reference>
<dbReference type="PANTHER" id="PTHR30189">
    <property type="entry name" value="LPS-ASSEMBLY PROTEIN"/>
    <property type="match status" value="1"/>
</dbReference>
<dbReference type="Pfam" id="PF04453">
    <property type="entry name" value="LptD"/>
    <property type="match status" value="1"/>
</dbReference>
<sequence>MTLNAALPELSSLEPLEFDEASQRLVARGDARLDFDGTRIRADRITYYQDYSLADANGNVVISRDGGRLLADRLSYDGQESIFSVDLLRTGQWPYYVTGVSAGGSSEDVTIDGATLYYGAPSRFGLSASSDNVHYKKEGTSEYVAMTGATFRVGSVPFFYLPSYRHYLEGSPYLLDLNAGSDSSLGYYLQTTSLLPVTSWLRAGANLDFYSQRGVLAGPTAQYTYSSTTQTIVGALSTGAIHDNGSESDRGVDTFGETIDAERGFAEWRHKHHIGERFTATASISYWSDSEVTRDFRDDIYNDNERPDSFAEAVYAGDNYLISAFGRFKTNDFQTVQERSPEVSFDLLPVPIFNTGAYHRASASYVQLNEDFGNYAPLLTVEGESDRFDLSYRIERPFALTDWLTFKPLAGARFTHYENQQIDPRVYSPAAALIDDNFSRQIYELGFDLEARAYASYPTVNKTWDIDGLRHLVRPVLRYRYYSDPDDLNEIATIDRQVFDLQRPLLDLSDLRNVDEISETHLVRLGVENLFQTRAKGYGSRTLAALNFYQDILFEKDLRYDGDEEDTFNATWVELVLSPAPWLKFDLASRFKTESMSLEELRTRTTLTSGEAWELGLSTDLLNHQIDQYRLDFIYRINERYAFLSDVNFDADTGEFTKVKLGLRTRIGSTWELVYAITFREDAQRESDVEFQLQLRLTGDE</sequence>
<evidence type="ECO:0000259" key="1">
    <source>
        <dbReference type="Pfam" id="PF04453"/>
    </source>
</evidence>
<dbReference type="Proteomes" id="UP001225316">
    <property type="component" value="Unassembled WGS sequence"/>
</dbReference>
<protein>
    <submittedName>
        <fullName evidence="2">LPS assembly protein LptD</fullName>
    </submittedName>
</protein>
<dbReference type="RefSeq" id="WP_308952256.1">
    <property type="nucleotide sequence ID" value="NZ_JARXHW010000064.1"/>
</dbReference>
<dbReference type="EMBL" id="JARXHW010000064">
    <property type="protein sequence ID" value="MDQ8209353.1"/>
    <property type="molecule type" value="Genomic_DNA"/>
</dbReference>
<dbReference type="PANTHER" id="PTHR30189:SF1">
    <property type="entry name" value="LPS-ASSEMBLY PROTEIN LPTD"/>
    <property type="match status" value="1"/>
</dbReference>
<organism evidence="2 3">
    <name type="scientific">Thalassobacterium maritimum</name>
    <dbReference type="NCBI Taxonomy" id="3041265"/>
    <lineage>
        <taxon>Bacteria</taxon>
        <taxon>Pseudomonadati</taxon>
        <taxon>Verrucomicrobiota</taxon>
        <taxon>Opitutia</taxon>
        <taxon>Puniceicoccales</taxon>
        <taxon>Coraliomargaritaceae</taxon>
        <taxon>Thalassobacterium</taxon>
    </lineage>
</organism>
<name>A0ABU1AYX7_9BACT</name>